<feature type="transmembrane region" description="Helical" evidence="1">
    <location>
        <begin position="67"/>
        <end position="88"/>
    </location>
</feature>
<proteinExistence type="predicted"/>
<protein>
    <submittedName>
        <fullName evidence="2">Uncharacterized protein</fullName>
    </submittedName>
</protein>
<dbReference type="VEuPathDB" id="CryptoDB:Cvel_21905"/>
<reference evidence="2" key="1">
    <citation type="submission" date="2014-11" db="EMBL/GenBank/DDBJ databases">
        <authorList>
            <person name="Otto D Thomas"/>
            <person name="Naeem Raeece"/>
        </authorList>
    </citation>
    <scope>NUCLEOTIDE SEQUENCE</scope>
</reference>
<keyword evidence="1" id="KW-0472">Membrane</keyword>
<evidence type="ECO:0000256" key="1">
    <source>
        <dbReference type="SAM" id="Phobius"/>
    </source>
</evidence>
<accession>A0A0G4GH54</accession>
<dbReference type="AlphaFoldDB" id="A0A0G4GH54"/>
<name>A0A0G4GH54_9ALVE</name>
<gene>
    <name evidence="2" type="ORF">Cvel_21905</name>
</gene>
<evidence type="ECO:0000313" key="2">
    <source>
        <dbReference type="EMBL" id="CEM29065.1"/>
    </source>
</evidence>
<organism evidence="2">
    <name type="scientific">Chromera velia CCMP2878</name>
    <dbReference type="NCBI Taxonomy" id="1169474"/>
    <lineage>
        <taxon>Eukaryota</taxon>
        <taxon>Sar</taxon>
        <taxon>Alveolata</taxon>
        <taxon>Colpodellida</taxon>
        <taxon>Chromeraceae</taxon>
        <taxon>Chromera</taxon>
    </lineage>
</organism>
<sequence>MRCWMARSDGGEGEWETGRYGRGSPPGDACFGSHSFFNSSRVWDSRQPTVLTLLAFKEWLRFSSTSFTSGMALFDQLLIIGILAVVLVGRAEQRVFLGNLEDLSPR</sequence>
<keyword evidence="1" id="KW-0812">Transmembrane</keyword>
<dbReference type="EMBL" id="CDMZ01001212">
    <property type="protein sequence ID" value="CEM29065.1"/>
    <property type="molecule type" value="Genomic_DNA"/>
</dbReference>
<keyword evidence="1" id="KW-1133">Transmembrane helix</keyword>